<protein>
    <submittedName>
        <fullName evidence="2">Polysaccharide biosynthesis protein</fullName>
    </submittedName>
</protein>
<organism evidence="2">
    <name type="scientific">mine drainage metagenome</name>
    <dbReference type="NCBI Taxonomy" id="410659"/>
    <lineage>
        <taxon>unclassified sequences</taxon>
        <taxon>metagenomes</taxon>
        <taxon>ecological metagenomes</taxon>
    </lineage>
</organism>
<proteinExistence type="predicted"/>
<feature type="transmembrane region" description="Helical" evidence="1">
    <location>
        <begin position="16"/>
        <end position="36"/>
    </location>
</feature>
<keyword evidence="1" id="KW-0472">Membrane</keyword>
<gene>
    <name evidence="2" type="ORF">B1B_13427</name>
</gene>
<keyword evidence="1" id="KW-1133">Transmembrane helix</keyword>
<keyword evidence="1" id="KW-0812">Transmembrane</keyword>
<reference evidence="2" key="1">
    <citation type="submission" date="2013-08" db="EMBL/GenBank/DDBJ databases">
        <authorList>
            <person name="Mendez C."/>
            <person name="Richter M."/>
            <person name="Ferrer M."/>
            <person name="Sanchez J."/>
        </authorList>
    </citation>
    <scope>NUCLEOTIDE SEQUENCE</scope>
</reference>
<feature type="transmembrane region" description="Helical" evidence="1">
    <location>
        <begin position="57"/>
        <end position="75"/>
    </location>
</feature>
<dbReference type="AlphaFoldDB" id="T0Z9Q6"/>
<feature type="transmembrane region" description="Helical" evidence="1">
    <location>
        <begin position="136"/>
        <end position="159"/>
    </location>
</feature>
<name>T0Z9Q6_9ZZZZ</name>
<feature type="non-terminal residue" evidence="2">
    <location>
        <position position="1"/>
    </location>
</feature>
<reference evidence="2" key="2">
    <citation type="journal article" date="2014" name="ISME J.">
        <title>Microbial stratification in low pH oxic and suboxic macroscopic growths along an acid mine drainage.</title>
        <authorList>
            <person name="Mendez-Garcia C."/>
            <person name="Mesa V."/>
            <person name="Sprenger R.R."/>
            <person name="Richter M."/>
            <person name="Diez M.S."/>
            <person name="Solano J."/>
            <person name="Bargiela R."/>
            <person name="Golyshina O.V."/>
            <person name="Manteca A."/>
            <person name="Ramos J.L."/>
            <person name="Gallego J.R."/>
            <person name="Llorente I."/>
            <person name="Martins Dos Santos V.A."/>
            <person name="Jensen O.N."/>
            <person name="Pelaez A.I."/>
            <person name="Sanchez J."/>
            <person name="Ferrer M."/>
        </authorList>
    </citation>
    <scope>NUCLEOTIDE SEQUENCE</scope>
</reference>
<accession>T0Z9Q6</accession>
<evidence type="ECO:0000313" key="2">
    <source>
        <dbReference type="EMBL" id="EQD44681.1"/>
    </source>
</evidence>
<dbReference type="EMBL" id="AUZY01008840">
    <property type="protein sequence ID" value="EQD44681.1"/>
    <property type="molecule type" value="Genomic_DNA"/>
</dbReference>
<feature type="transmembrane region" description="Helical" evidence="1">
    <location>
        <begin position="81"/>
        <end position="99"/>
    </location>
</feature>
<comment type="caution">
    <text evidence="2">The sequence shown here is derived from an EMBL/GenBank/DDBJ whole genome shotgun (WGS) entry which is preliminary data.</text>
</comment>
<feature type="non-terminal residue" evidence="2">
    <location>
        <position position="163"/>
    </location>
</feature>
<sequence length="163" mass="17468">AAVARYVVPVVFGNRWHFAIFPLIALAAVAPVRLIGSIETPAMTGLGRPEVLLRTKLIIVPCMTVALLIACWFWGIRGAALAWAVVFPLCYGYTFRYVLNAAGIAYERVFQVVRGPILAAALMVLAVLAAERIVSLLTAAQPIVLILSIAIGLLAYPVALRGV</sequence>
<evidence type="ECO:0000256" key="1">
    <source>
        <dbReference type="SAM" id="Phobius"/>
    </source>
</evidence>
<feature type="transmembrane region" description="Helical" evidence="1">
    <location>
        <begin position="111"/>
        <end position="130"/>
    </location>
</feature>